<feature type="region of interest" description="Disordered" evidence="1">
    <location>
        <begin position="92"/>
        <end position="121"/>
    </location>
</feature>
<keyword evidence="3" id="KW-1185">Reference proteome</keyword>
<accession>A0A6F8VCB7</accession>
<gene>
    <name evidence="2" type="ORF">SKTS_15420</name>
</gene>
<name>A0A6F8VCB7_9PROT</name>
<evidence type="ECO:0000256" key="1">
    <source>
        <dbReference type="SAM" id="MobiDB-lite"/>
    </source>
</evidence>
<dbReference type="KEGG" id="slac:SKTS_15420"/>
<evidence type="ECO:0000313" key="3">
    <source>
        <dbReference type="Proteomes" id="UP000502260"/>
    </source>
</evidence>
<organism evidence="2 3">
    <name type="scientific">Sulfurimicrobium lacus</name>
    <dbReference type="NCBI Taxonomy" id="2715678"/>
    <lineage>
        <taxon>Bacteria</taxon>
        <taxon>Pseudomonadati</taxon>
        <taxon>Pseudomonadota</taxon>
        <taxon>Betaproteobacteria</taxon>
        <taxon>Nitrosomonadales</taxon>
        <taxon>Sulfuricellaceae</taxon>
        <taxon>Sulfurimicrobium</taxon>
    </lineage>
</organism>
<dbReference type="AlphaFoldDB" id="A0A6F8VCB7"/>
<evidence type="ECO:0000313" key="2">
    <source>
        <dbReference type="EMBL" id="BCB26656.1"/>
    </source>
</evidence>
<dbReference type="EMBL" id="AP022853">
    <property type="protein sequence ID" value="BCB26656.1"/>
    <property type="molecule type" value="Genomic_DNA"/>
</dbReference>
<dbReference type="Proteomes" id="UP000502260">
    <property type="component" value="Chromosome"/>
</dbReference>
<protein>
    <submittedName>
        <fullName evidence="2">Uncharacterized protein</fullName>
    </submittedName>
</protein>
<proteinExistence type="predicted"/>
<sequence>MSNAASSPDFLPREVRHAICGNCGEIVRVHMPDSRPREIRLWWPIPLAAIMWLAIMWKFAPSLIVPKVETAAPAPVEARFVELPEVAAELPAKPAEVRPKSPPRPADKPKIKPPPDAAPRTDIAAVKPEIPADAAPDLSPPTDLMAFVNAARERRRAAEMPAAREPSADEVRMANIKRNLQPQGTNGVFQIISLGLHTGKFSFRGWTTGSSNSRRELIEVDAGPNGDLERAMVRSMIELIRKYYKGDFNWESQRLDRVIVLSARMEDNAGLEDFLMREFFGASAEPRRLASRKGMPPWQAAP</sequence>
<reference evidence="3" key="1">
    <citation type="submission" date="2020-03" db="EMBL/GenBank/DDBJ databases">
        <title>Complete genome sequence of sulfur-oxidizing bacterium skT11.</title>
        <authorList>
            <person name="Kanda M."/>
            <person name="Kojima H."/>
            <person name="Fukui M."/>
        </authorList>
    </citation>
    <scope>NUCLEOTIDE SEQUENCE [LARGE SCALE GENOMIC DNA]</scope>
    <source>
        <strain evidence="3">skT11</strain>
    </source>
</reference>
<feature type="compositionally biased region" description="Basic and acidic residues" evidence="1">
    <location>
        <begin position="95"/>
        <end position="110"/>
    </location>
</feature>